<keyword evidence="3" id="KW-0067">ATP-binding</keyword>
<sequence length="1034" mass="109410">MTASPGQGLRLSILGPLRVWRDGVELDAGPRQQRYLLALFLAQPGRPISTAELIDQIWGDDVPASALNILQKYVGTLRRLLEPALPSRDDGSYLRRRGSGYQFGAGTDVLDVVTFRELVAAARAAPPDDALDGYGRALGLWHGAAGHGLTHPTATSVFTTLDGEFFDACVAAADLAVSSARPGQVLPPLRLAARMAPLQEAVQAALVATLAAAGQQAEALAVLRTVRARLAEELGVDPGPALLAAQQRVLHQHVTAPLPADGLVGRVEELAVLRRATESALAGDTGLVVVEGEPGVGKTRLLEELGAAADQRGASVVWGRCLEGDGTPSMWPWVQVVGTLLAGVPAAARDEWHAGDLGRLLAPRDGRLTAPVLPDTGAQFRLFEQVVALVGQASARQPVVLVLDDLQWADVASLQMFGHLAGRLPGGTLVVGALRDRAPVPGSELARMLAAASRLPRHRRIRLGPLGPAAVAELVRRETGQEPGPGAARSIHARTAGNPFFVRELSRLLADGGALTEEAAVRAGVPSTVRDVVRDRMAGLDDDARCLLQIAALVGRDVDLALLARAAAVDGQTCLDRLEPLHGLGLLEPAPGDPYSFRFGHDLVRESVVGTTAPSLVNRLHLRVAEALEATGDESVAERLAHHLWAAGPLADPARTAGALVRAGRRASAKSAFAAAERQLRAAAQVARTAGLAELELSALSELTAVSGMRSGYVGSALDLLERAEHLARGLGREREAAGFLFSRWAAYSQGIQLDRAARLARRLLDQGEASADPLVRAYGRNAWGIHQWDVGDIGEAFRYLSRSDSTVLDDRGEHPLRRDLRLLWPVMLALMTALHGDVDGSRAQLDKMEAGADDDPYVIAVWSAFSVTAAALAGDPAWAMRAARQGIATDPGFTFVFLGSYQRLARCWARAVTGDDPAAAAAEAEAIIASTLLDPPRSGVATWYGLLAEMWLAAGMPAAAAAALDRADALLDLRGQRYAEGLVLLLRARLMRACGEPVEAVRAAAERARALSVARGAHLFARRADELLRGLDS</sequence>
<proteinExistence type="inferred from homology"/>
<gene>
    <name evidence="7" type="ORF">Air01nite_42820</name>
</gene>
<keyword evidence="2" id="KW-0547">Nucleotide-binding</keyword>
<dbReference type="Gene3D" id="1.25.40.10">
    <property type="entry name" value="Tetratricopeptide repeat domain"/>
    <property type="match status" value="1"/>
</dbReference>
<dbReference type="RefSeq" id="WP_203704589.1">
    <property type="nucleotide sequence ID" value="NZ_BAAALU010000004.1"/>
</dbReference>
<name>A0ABQ4C5X6_9ACTN</name>
<evidence type="ECO:0000256" key="4">
    <source>
        <dbReference type="ARBA" id="ARBA00023125"/>
    </source>
</evidence>
<dbReference type="Proteomes" id="UP000624325">
    <property type="component" value="Unassembled WGS sequence"/>
</dbReference>
<dbReference type="CDD" id="cd00383">
    <property type="entry name" value="trans_reg_C"/>
    <property type="match status" value="1"/>
</dbReference>
<evidence type="ECO:0000256" key="5">
    <source>
        <dbReference type="PROSITE-ProRule" id="PRU01091"/>
    </source>
</evidence>
<dbReference type="PANTHER" id="PTHR16305">
    <property type="entry name" value="TESTICULAR SOLUBLE ADENYLYL CYCLASE"/>
    <property type="match status" value="1"/>
</dbReference>
<keyword evidence="4 5" id="KW-0238">DNA-binding</keyword>
<evidence type="ECO:0000313" key="8">
    <source>
        <dbReference type="Proteomes" id="UP000624325"/>
    </source>
</evidence>
<evidence type="ECO:0000256" key="1">
    <source>
        <dbReference type="ARBA" id="ARBA00005820"/>
    </source>
</evidence>
<dbReference type="SMART" id="SM01043">
    <property type="entry name" value="BTAD"/>
    <property type="match status" value="1"/>
</dbReference>
<dbReference type="Pfam" id="PF00486">
    <property type="entry name" value="Trans_reg_C"/>
    <property type="match status" value="1"/>
</dbReference>
<dbReference type="SMART" id="SM00862">
    <property type="entry name" value="Trans_reg_C"/>
    <property type="match status" value="1"/>
</dbReference>
<feature type="domain" description="OmpR/PhoB-type" evidence="6">
    <location>
        <begin position="1"/>
        <end position="105"/>
    </location>
</feature>
<dbReference type="Pfam" id="PF03704">
    <property type="entry name" value="BTAD"/>
    <property type="match status" value="1"/>
</dbReference>
<comment type="similarity">
    <text evidence="1">Belongs to the AfsR/DnrI/RedD regulatory family.</text>
</comment>
<dbReference type="SUPFAM" id="SSF46894">
    <property type="entry name" value="C-terminal effector domain of the bipartite response regulators"/>
    <property type="match status" value="1"/>
</dbReference>
<reference evidence="7 8" key="1">
    <citation type="submission" date="2021-01" db="EMBL/GenBank/DDBJ databases">
        <title>Whole genome shotgun sequence of Asanoa iriomotensis NBRC 100142.</title>
        <authorList>
            <person name="Komaki H."/>
            <person name="Tamura T."/>
        </authorList>
    </citation>
    <scope>NUCLEOTIDE SEQUENCE [LARGE SCALE GENOMIC DNA]</scope>
    <source>
        <strain evidence="7 8">NBRC 100142</strain>
    </source>
</reference>
<dbReference type="InterPro" id="IPR027417">
    <property type="entry name" value="P-loop_NTPase"/>
</dbReference>
<keyword evidence="8" id="KW-1185">Reference proteome</keyword>
<dbReference type="PANTHER" id="PTHR16305:SF35">
    <property type="entry name" value="TRANSCRIPTIONAL ACTIVATOR DOMAIN"/>
    <property type="match status" value="1"/>
</dbReference>
<evidence type="ECO:0000256" key="3">
    <source>
        <dbReference type="ARBA" id="ARBA00022840"/>
    </source>
</evidence>
<dbReference type="InterPro" id="IPR001867">
    <property type="entry name" value="OmpR/PhoB-type_DNA-bd"/>
</dbReference>
<dbReference type="InterPro" id="IPR005158">
    <property type="entry name" value="BTAD"/>
</dbReference>
<dbReference type="SUPFAM" id="SSF52540">
    <property type="entry name" value="P-loop containing nucleoside triphosphate hydrolases"/>
    <property type="match status" value="1"/>
</dbReference>
<dbReference type="SUPFAM" id="SSF48452">
    <property type="entry name" value="TPR-like"/>
    <property type="match status" value="1"/>
</dbReference>
<dbReference type="PROSITE" id="PS51755">
    <property type="entry name" value="OMPR_PHOB"/>
    <property type="match status" value="1"/>
</dbReference>
<dbReference type="InterPro" id="IPR011990">
    <property type="entry name" value="TPR-like_helical_dom_sf"/>
</dbReference>
<protein>
    <submittedName>
        <fullName evidence="7">ATPase AAA</fullName>
    </submittedName>
</protein>
<dbReference type="Gene3D" id="1.10.10.10">
    <property type="entry name" value="Winged helix-like DNA-binding domain superfamily/Winged helix DNA-binding domain"/>
    <property type="match status" value="1"/>
</dbReference>
<accession>A0ABQ4C5X6</accession>
<feature type="DNA-binding region" description="OmpR/PhoB-type" evidence="5">
    <location>
        <begin position="1"/>
        <end position="105"/>
    </location>
</feature>
<evidence type="ECO:0000313" key="7">
    <source>
        <dbReference type="EMBL" id="GIF58187.1"/>
    </source>
</evidence>
<organism evidence="7 8">
    <name type="scientific">Asanoa iriomotensis</name>
    <dbReference type="NCBI Taxonomy" id="234613"/>
    <lineage>
        <taxon>Bacteria</taxon>
        <taxon>Bacillati</taxon>
        <taxon>Actinomycetota</taxon>
        <taxon>Actinomycetes</taxon>
        <taxon>Micromonosporales</taxon>
        <taxon>Micromonosporaceae</taxon>
        <taxon>Asanoa</taxon>
    </lineage>
</organism>
<dbReference type="InterPro" id="IPR041664">
    <property type="entry name" value="AAA_16"/>
</dbReference>
<dbReference type="InterPro" id="IPR016032">
    <property type="entry name" value="Sig_transdc_resp-reg_C-effctor"/>
</dbReference>
<dbReference type="Pfam" id="PF13191">
    <property type="entry name" value="AAA_16"/>
    <property type="match status" value="1"/>
</dbReference>
<dbReference type="InterPro" id="IPR036388">
    <property type="entry name" value="WH-like_DNA-bd_sf"/>
</dbReference>
<comment type="caution">
    <text evidence="7">The sequence shown here is derived from an EMBL/GenBank/DDBJ whole genome shotgun (WGS) entry which is preliminary data.</text>
</comment>
<evidence type="ECO:0000259" key="6">
    <source>
        <dbReference type="PROSITE" id="PS51755"/>
    </source>
</evidence>
<evidence type="ECO:0000256" key="2">
    <source>
        <dbReference type="ARBA" id="ARBA00022741"/>
    </source>
</evidence>
<dbReference type="EMBL" id="BONC01000030">
    <property type="protein sequence ID" value="GIF58187.1"/>
    <property type="molecule type" value="Genomic_DNA"/>
</dbReference>